<evidence type="ECO:0000313" key="11">
    <source>
        <dbReference type="Proteomes" id="UP001595799"/>
    </source>
</evidence>
<evidence type="ECO:0000256" key="8">
    <source>
        <dbReference type="ARBA" id="ARBA00037998"/>
    </source>
</evidence>
<comment type="similarity">
    <text evidence="8">Belongs to the binding-protein-dependent transport system permease family. LivHM subfamily.</text>
</comment>
<proteinExistence type="inferred from homology"/>
<keyword evidence="3" id="KW-1003">Cell membrane</keyword>
<evidence type="ECO:0000256" key="7">
    <source>
        <dbReference type="ARBA" id="ARBA00023136"/>
    </source>
</evidence>
<dbReference type="PANTHER" id="PTHR11795:SF442">
    <property type="entry name" value="ABC TRANSPORTER ATP-BINDING PROTEIN"/>
    <property type="match status" value="1"/>
</dbReference>
<feature type="transmembrane region" description="Helical" evidence="9">
    <location>
        <begin position="91"/>
        <end position="114"/>
    </location>
</feature>
<dbReference type="Proteomes" id="UP001595799">
    <property type="component" value="Unassembled WGS sequence"/>
</dbReference>
<evidence type="ECO:0000256" key="2">
    <source>
        <dbReference type="ARBA" id="ARBA00022448"/>
    </source>
</evidence>
<comment type="subcellular location">
    <subcellularLocation>
        <location evidence="1">Cell membrane</location>
        <topology evidence="1">Multi-pass membrane protein</topology>
    </subcellularLocation>
</comment>
<accession>A0ABV8UHT1</accession>
<evidence type="ECO:0000313" key="10">
    <source>
        <dbReference type="EMBL" id="MFC4350828.1"/>
    </source>
</evidence>
<dbReference type="Pfam" id="PF02653">
    <property type="entry name" value="BPD_transp_2"/>
    <property type="match status" value="1"/>
</dbReference>
<dbReference type="PANTHER" id="PTHR11795">
    <property type="entry name" value="BRANCHED-CHAIN AMINO ACID TRANSPORT SYSTEM PERMEASE PROTEIN LIVH"/>
    <property type="match status" value="1"/>
</dbReference>
<evidence type="ECO:0000256" key="6">
    <source>
        <dbReference type="ARBA" id="ARBA00022989"/>
    </source>
</evidence>
<keyword evidence="11" id="KW-1185">Reference proteome</keyword>
<keyword evidence="7 9" id="KW-0472">Membrane</keyword>
<feature type="transmembrane region" description="Helical" evidence="9">
    <location>
        <begin position="12"/>
        <end position="35"/>
    </location>
</feature>
<reference evidence="11" key="1">
    <citation type="journal article" date="2019" name="Int. J. Syst. Evol. Microbiol.">
        <title>The Global Catalogue of Microorganisms (GCM) 10K type strain sequencing project: providing services to taxonomists for standard genome sequencing and annotation.</title>
        <authorList>
            <consortium name="The Broad Institute Genomics Platform"/>
            <consortium name="The Broad Institute Genome Sequencing Center for Infectious Disease"/>
            <person name="Wu L."/>
            <person name="Ma J."/>
        </authorList>
    </citation>
    <scope>NUCLEOTIDE SEQUENCE [LARGE SCALE GENOMIC DNA]</scope>
    <source>
        <strain evidence="11">CECT 8472</strain>
    </source>
</reference>
<dbReference type="InterPro" id="IPR001851">
    <property type="entry name" value="ABC_transp_permease"/>
</dbReference>
<dbReference type="EMBL" id="JBHSCW010000002">
    <property type="protein sequence ID" value="MFC4350828.1"/>
    <property type="molecule type" value="Genomic_DNA"/>
</dbReference>
<feature type="transmembrane region" description="Helical" evidence="9">
    <location>
        <begin position="140"/>
        <end position="160"/>
    </location>
</feature>
<gene>
    <name evidence="10" type="ORF">ACFOW6_04640</name>
</gene>
<dbReference type="InterPro" id="IPR052157">
    <property type="entry name" value="BCAA_transport_permease"/>
</dbReference>
<feature type="transmembrane region" description="Helical" evidence="9">
    <location>
        <begin position="181"/>
        <end position="207"/>
    </location>
</feature>
<organism evidence="10 11">
    <name type="scientific">Fodinicurvata halophila</name>
    <dbReference type="NCBI Taxonomy" id="1419723"/>
    <lineage>
        <taxon>Bacteria</taxon>
        <taxon>Pseudomonadati</taxon>
        <taxon>Pseudomonadota</taxon>
        <taxon>Alphaproteobacteria</taxon>
        <taxon>Rhodospirillales</taxon>
        <taxon>Rhodovibrionaceae</taxon>
        <taxon>Fodinicurvata</taxon>
    </lineage>
</organism>
<dbReference type="CDD" id="cd06582">
    <property type="entry name" value="TM_PBP1_LivH_like"/>
    <property type="match status" value="1"/>
</dbReference>
<evidence type="ECO:0000256" key="3">
    <source>
        <dbReference type="ARBA" id="ARBA00022475"/>
    </source>
</evidence>
<evidence type="ECO:0000256" key="1">
    <source>
        <dbReference type="ARBA" id="ARBA00004651"/>
    </source>
</evidence>
<keyword evidence="2" id="KW-0813">Transport</keyword>
<keyword evidence="5" id="KW-0029">Amino-acid transport</keyword>
<evidence type="ECO:0000256" key="4">
    <source>
        <dbReference type="ARBA" id="ARBA00022692"/>
    </source>
</evidence>
<evidence type="ECO:0000256" key="5">
    <source>
        <dbReference type="ARBA" id="ARBA00022970"/>
    </source>
</evidence>
<dbReference type="RefSeq" id="WP_382421167.1">
    <property type="nucleotide sequence ID" value="NZ_JBHSCW010000002.1"/>
</dbReference>
<evidence type="ECO:0000256" key="9">
    <source>
        <dbReference type="SAM" id="Phobius"/>
    </source>
</evidence>
<keyword evidence="6 9" id="KW-1133">Transmembrane helix</keyword>
<feature type="transmembrane region" description="Helical" evidence="9">
    <location>
        <begin position="227"/>
        <end position="251"/>
    </location>
</feature>
<name>A0ABV8UHT1_9PROT</name>
<comment type="caution">
    <text evidence="10">The sequence shown here is derived from an EMBL/GenBank/DDBJ whole genome shotgun (WGS) entry which is preliminary data.</text>
</comment>
<feature type="transmembrane region" description="Helical" evidence="9">
    <location>
        <begin position="55"/>
        <end position="79"/>
    </location>
</feature>
<feature type="transmembrane region" description="Helical" evidence="9">
    <location>
        <begin position="258"/>
        <end position="277"/>
    </location>
</feature>
<sequence length="288" mass="30302">MESFVAALMNSLALGMLLFLIAIGLNIIFGVLNIINFAHGALYMLGAYITYTVGVLAGVSFWIALFAAPLIVAAIAVVIERLMLHRIYDRPITDSLLLTFALLLIIDEAVRWIWGSTIHVVDPPASLSGTVLLLGTQQPVYGLFVIAMGLIVGLGLWGFFSGTRAGRVMRAAAIDRKMSRLVGIDVPLVFTAVFALGAGIAGFGGAIATPIRAISPAMGANIIVESFIVVVIGGLGSFPGAFLGALVLGAINGFGSRYLPEFNLVMPYLGMALVLLLKPHGLMGRTAS</sequence>
<protein>
    <submittedName>
        <fullName evidence="10">Branched-chain amino acid ABC transporter permease</fullName>
    </submittedName>
</protein>
<keyword evidence="4 9" id="KW-0812">Transmembrane</keyword>